<comment type="caution">
    <text evidence="1">The sequence shown here is derived from an EMBL/GenBank/DDBJ whole genome shotgun (WGS) entry which is preliminary data.</text>
</comment>
<dbReference type="Proteomes" id="UP000634004">
    <property type="component" value="Unassembled WGS sequence"/>
</dbReference>
<keyword evidence="2" id="KW-1185">Reference proteome</keyword>
<sequence>MPIDINSSVIDRLDGVDPDRMRAARLADPDIRDRLFALYAFHAELAKIPELVSEPMMGQIRYQWWRDCLNEIYGAGPVRTHEVSTPLAAMVSQSGISRFMLDRIIDGRERDLDPTPFATIQAATDYADVTSGALAQAAVMICRGEGGLIAGRAWGLTGLARSYRYYAEGMLSEVTFGDLLAASSEAYSDARVGAVKTAMPALAYVSLVPGFIKRMRRIEYKAKTDVPGYAPFSKQFRMLVSVARGRL</sequence>
<dbReference type="InterPro" id="IPR002060">
    <property type="entry name" value="Squ/phyt_synthse"/>
</dbReference>
<reference evidence="1" key="2">
    <citation type="submission" date="2020-09" db="EMBL/GenBank/DDBJ databases">
        <authorList>
            <person name="Sun Q."/>
            <person name="Kim S."/>
        </authorList>
    </citation>
    <scope>NUCLEOTIDE SEQUENCE</scope>
    <source>
        <strain evidence="1">KCTC 32513</strain>
    </source>
</reference>
<name>A0A8J3CPG8_9PROT</name>
<dbReference type="AlphaFoldDB" id="A0A8J3CPG8"/>
<accession>A0A8J3CPG8</accession>
<evidence type="ECO:0000313" key="2">
    <source>
        <dbReference type="Proteomes" id="UP000634004"/>
    </source>
</evidence>
<evidence type="ECO:0008006" key="3">
    <source>
        <dbReference type="Google" id="ProtNLM"/>
    </source>
</evidence>
<protein>
    <recommendedName>
        <fullName evidence="3">Phytoene synthase</fullName>
    </recommendedName>
</protein>
<dbReference type="EMBL" id="BMZH01000001">
    <property type="protein sequence ID" value="GHA82775.1"/>
    <property type="molecule type" value="Genomic_DNA"/>
</dbReference>
<dbReference type="InterPro" id="IPR008949">
    <property type="entry name" value="Isoprenoid_synthase_dom_sf"/>
</dbReference>
<dbReference type="RefSeq" id="WP_189494531.1">
    <property type="nucleotide sequence ID" value="NZ_BMZH01000001.1"/>
</dbReference>
<reference evidence="1" key="1">
    <citation type="journal article" date="2014" name="Int. J. Syst. Evol. Microbiol.">
        <title>Complete genome sequence of Corynebacterium casei LMG S-19264T (=DSM 44701T), isolated from a smear-ripened cheese.</title>
        <authorList>
            <consortium name="US DOE Joint Genome Institute (JGI-PGF)"/>
            <person name="Walter F."/>
            <person name="Albersmeier A."/>
            <person name="Kalinowski J."/>
            <person name="Ruckert C."/>
        </authorList>
    </citation>
    <scope>NUCLEOTIDE SEQUENCE</scope>
    <source>
        <strain evidence="1">KCTC 32513</strain>
    </source>
</reference>
<dbReference type="Pfam" id="PF00494">
    <property type="entry name" value="SQS_PSY"/>
    <property type="match status" value="1"/>
</dbReference>
<proteinExistence type="predicted"/>
<dbReference type="Gene3D" id="1.10.600.10">
    <property type="entry name" value="Farnesyl Diphosphate Synthase"/>
    <property type="match status" value="1"/>
</dbReference>
<dbReference type="SUPFAM" id="SSF48576">
    <property type="entry name" value="Terpenoid synthases"/>
    <property type="match status" value="1"/>
</dbReference>
<evidence type="ECO:0000313" key="1">
    <source>
        <dbReference type="EMBL" id="GHA82775.1"/>
    </source>
</evidence>
<organism evidence="1 2">
    <name type="scientific">Algimonas arctica</name>
    <dbReference type="NCBI Taxonomy" id="1479486"/>
    <lineage>
        <taxon>Bacteria</taxon>
        <taxon>Pseudomonadati</taxon>
        <taxon>Pseudomonadota</taxon>
        <taxon>Alphaproteobacteria</taxon>
        <taxon>Maricaulales</taxon>
        <taxon>Robiginitomaculaceae</taxon>
        <taxon>Algimonas</taxon>
    </lineage>
</organism>
<gene>
    <name evidence="1" type="ORF">GCM10009069_02470</name>
</gene>